<organism evidence="1 2">
    <name type="scientific">Vermiconidia calcicola</name>
    <dbReference type="NCBI Taxonomy" id="1690605"/>
    <lineage>
        <taxon>Eukaryota</taxon>
        <taxon>Fungi</taxon>
        <taxon>Dikarya</taxon>
        <taxon>Ascomycota</taxon>
        <taxon>Pezizomycotina</taxon>
        <taxon>Dothideomycetes</taxon>
        <taxon>Dothideomycetidae</taxon>
        <taxon>Mycosphaerellales</taxon>
        <taxon>Extremaceae</taxon>
        <taxon>Vermiconidia</taxon>
    </lineage>
</organism>
<dbReference type="EMBL" id="JAUTXU010000332">
    <property type="protein sequence ID" value="KAK3684657.1"/>
    <property type="molecule type" value="Genomic_DNA"/>
</dbReference>
<reference evidence="1" key="1">
    <citation type="submission" date="2023-07" db="EMBL/GenBank/DDBJ databases">
        <title>Black Yeasts Isolated from many extreme environments.</title>
        <authorList>
            <person name="Coleine C."/>
            <person name="Stajich J.E."/>
            <person name="Selbmann L."/>
        </authorList>
    </citation>
    <scope>NUCLEOTIDE SEQUENCE</scope>
    <source>
        <strain evidence="1">CCFEE 5714</strain>
    </source>
</reference>
<gene>
    <name evidence="1" type="ORF">LTR37_020058</name>
</gene>
<name>A0ACC3MDH7_9PEZI</name>
<proteinExistence type="predicted"/>
<comment type="caution">
    <text evidence="1">The sequence shown here is derived from an EMBL/GenBank/DDBJ whole genome shotgun (WGS) entry which is preliminary data.</text>
</comment>
<accession>A0ACC3MDH7</accession>
<protein>
    <submittedName>
        <fullName evidence="1">Uncharacterized protein</fullName>
    </submittedName>
</protein>
<keyword evidence="2" id="KW-1185">Reference proteome</keyword>
<sequence>MSDHLDQLFSRLKSQSSETPQPQSSPQPSIWAHPQPEPYQQASVSSPLFSPPSQTPNPIHSSNIISPVNPSSTTGTPAPAEQNKAKNMNLLDLLRSGDQGRRSSSQSGPMANLQSVGRTSSGTVPPVSSQNRDELQSRPLLAQDLAASLQRQQSGSSVPPTAMTAAGAEKPQPVTSPTNNSKDFLLNLLKKPNSSATGGASQPAITKPVEASKDEASLDKLAQSFADASISPAVQSRTQRETTPVRQFGSPVAGQTKFEAPQPTKATLFNYVNPFDQLHSSSPLNRTPNPENAQAQPKKIEILKHNRDASSALNSESNAPAAKSRKLAATGTNRSPSPKPAVAGQNQSVSEALEDVGEKVDREVDRALKKAEAQEVAEGASKTATADTGDNTADDRDVQIKSEPAEDGDEIDSSWESAEDDEAQRAGDDFQVEVYNFPMKPWVSIQVKAMPNANHVRQDNFTVIARLKKDFDQIDRSLVTASQSYIIYAQVPHKKVSGGLRIIHQDSGQHKQVFNSANERMFNVQICTSISSGDVESILGTGVNGTVFWTSLAKSRGELFSDDDVEAQGFIMPPVATPEEQASGSPVKTRTRVSSRHPEFFGMARGNVIHIIASDNVKNKQYCNPKTRRVSTGKYLAEHGLRIMTGKAGKDFCFSEDDTVIVSLDKSGRFKFWDIEELTSRATDTSEGKHDPVELREPIWSLGAATSGSKAEEKPSVSSIMFLDKERPTIKGVALRYVLIGFKQNHVLQLWDLGLGKAVQEVRLPHEKDSDGICSITYHPRSGIIAVGHPTRNSIYFIHLSAPRYSLATMDQAKYINMLARGDPSLPRPESTAIMSGLRELSLAKVGELRSLDMLRTPVENASEPDNEDATLFELYVMHSKGVVCMSIKRRDLGWDKDSKMVKPVDGIQAGAIEVRELVAPQKLPTPSEQSSNADTPAKQPKAAAQKKQEASKASASTAAKNETVKRGPASSPAPPANGLPRSATPERASMQVPEAPLASEQHPTNPPIITSDSYSMAAQRAKSPTRERAARDAADAGKQATSSPESTTLAPQVSSNDDLQAMLNTKFDALYQRIDSDKRVVDAAGSARQDAMLRLVSSTLTENVEKSLNRIVSSSIEKEVIPAITDSTSKAVEKKLAETLPQQLNSNVSREVKNTLPQAIQQALKDQQVQRMISEQVATKVQQQVSQLLQQSMPNIATSATQKMVSDLDIRTQQQMQELERRHEHDASKIQELSELVRGLSETVKNMSESQAAFQEEILKMQQASNKADTAAEDSTKDGASTTAGLDPQAEAEDLEVKKITELLTAGQYDAATLEWLQSARQAELFDQIFVRVNPKYLERLTPLLGLSVSAAITASFESFVEQRLEWLGIVLNNINLNDEDVKDIAGKIMDVLSQRLQGAYMQISERDPNDTSLRHVSALFRQVGEVRKLAG</sequence>
<evidence type="ECO:0000313" key="2">
    <source>
        <dbReference type="Proteomes" id="UP001281147"/>
    </source>
</evidence>
<evidence type="ECO:0000313" key="1">
    <source>
        <dbReference type="EMBL" id="KAK3684657.1"/>
    </source>
</evidence>
<dbReference type="Proteomes" id="UP001281147">
    <property type="component" value="Unassembled WGS sequence"/>
</dbReference>